<sequence length="462" mass="51944">MAKLRTAMDSSFWDLNIASPQTIDSWAKSVPGDPFPLDASVASRQPRHEQLSQFTDRFPFCIFPSLAPSSPKELGSFSFQSLLLNLTTDNWWLGMTGQFRPRKLIVDIKNEISNADEFDLSTVKDVAKHFIDKSLYSYGLTSQFAFSPSTSMLFALEGHGEKEKRRKKVLVFHEFSDHDLTVEAAWPQLFVDHKGKYWDVPESMSVDLASLVSYSGLRYRFGIHKNNGNPQAFNATDGEPPLSLLPGLCAKAAVTYEKIKYLWRKTEIKEEDEDLADLTPYDMRLMEPHAAISGIVGSSCASWISNGRNFSGEDLAMSKRRERSRFNADLFGSVCCTFQHGRFTKNFGDLTRVDARLDISSGSGLAKKIVNGFKSSSIGVSEQPSASPRLNLIFQQQVVGPVVFRADSRILFESLTKKSGVSIEDFICSLNYSLKFLESGKIVAWYSPKRKEGMVELRLYEF</sequence>
<keyword evidence="1" id="KW-1185">Reference proteome</keyword>
<dbReference type="Proteomes" id="UP000087171">
    <property type="component" value="Chromosome Ca7"/>
</dbReference>
<dbReference type="GeneID" id="101511387"/>
<dbReference type="AlphaFoldDB" id="A0A1S2YUI7"/>
<organism evidence="1 2">
    <name type="scientific">Cicer arietinum</name>
    <name type="common">Chickpea</name>
    <name type="synonym">Garbanzo</name>
    <dbReference type="NCBI Taxonomy" id="3827"/>
    <lineage>
        <taxon>Eukaryota</taxon>
        <taxon>Viridiplantae</taxon>
        <taxon>Streptophyta</taxon>
        <taxon>Embryophyta</taxon>
        <taxon>Tracheophyta</taxon>
        <taxon>Spermatophyta</taxon>
        <taxon>Magnoliopsida</taxon>
        <taxon>eudicotyledons</taxon>
        <taxon>Gunneridae</taxon>
        <taxon>Pentapetalae</taxon>
        <taxon>rosids</taxon>
        <taxon>fabids</taxon>
        <taxon>Fabales</taxon>
        <taxon>Fabaceae</taxon>
        <taxon>Papilionoideae</taxon>
        <taxon>50 kb inversion clade</taxon>
        <taxon>NPAAA clade</taxon>
        <taxon>Hologalegina</taxon>
        <taxon>IRL clade</taxon>
        <taxon>Cicereae</taxon>
        <taxon>Cicer</taxon>
    </lineage>
</organism>
<dbReference type="GO" id="GO:0009941">
    <property type="term" value="C:chloroplast envelope"/>
    <property type="evidence" value="ECO:0007669"/>
    <property type="project" value="TreeGrafter"/>
</dbReference>
<proteinExistence type="predicted"/>
<dbReference type="KEGG" id="cam:101511387"/>
<dbReference type="STRING" id="3827.A0A1S2YUI7"/>
<dbReference type="eggNOG" id="ENOG502QTCJ">
    <property type="taxonomic scope" value="Eukaryota"/>
</dbReference>
<dbReference type="PANTHER" id="PTHR34954">
    <property type="entry name" value="EXPRESSED PROTEIN"/>
    <property type="match status" value="1"/>
</dbReference>
<reference evidence="2" key="2">
    <citation type="submission" date="2025-08" db="UniProtKB">
        <authorList>
            <consortium name="RefSeq"/>
        </authorList>
    </citation>
    <scope>IDENTIFICATION</scope>
    <source>
        <tissue evidence="2">Etiolated seedlings</tissue>
    </source>
</reference>
<reference evidence="1" key="1">
    <citation type="journal article" date="2013" name="Nat. Biotechnol.">
        <title>Draft genome sequence of chickpea (Cicer arietinum) provides a resource for trait improvement.</title>
        <authorList>
            <person name="Varshney R.K."/>
            <person name="Song C."/>
            <person name="Saxena R.K."/>
            <person name="Azam S."/>
            <person name="Yu S."/>
            <person name="Sharpe A.G."/>
            <person name="Cannon S."/>
            <person name="Baek J."/>
            <person name="Rosen B.D."/>
            <person name="Tar'an B."/>
            <person name="Millan T."/>
            <person name="Zhang X."/>
            <person name="Ramsay L.D."/>
            <person name="Iwata A."/>
            <person name="Wang Y."/>
            <person name="Nelson W."/>
            <person name="Farmer A.D."/>
            <person name="Gaur P.M."/>
            <person name="Soderlund C."/>
            <person name="Penmetsa R.V."/>
            <person name="Xu C."/>
            <person name="Bharti A.K."/>
            <person name="He W."/>
            <person name="Winter P."/>
            <person name="Zhao S."/>
            <person name="Hane J.K."/>
            <person name="Carrasquilla-Garcia N."/>
            <person name="Condie J.A."/>
            <person name="Upadhyaya H.D."/>
            <person name="Luo M.C."/>
            <person name="Thudi M."/>
            <person name="Gowda C.L."/>
            <person name="Singh N.P."/>
            <person name="Lichtenzveig J."/>
            <person name="Gali K.K."/>
            <person name="Rubio J."/>
            <person name="Nadarajan N."/>
            <person name="Dolezel J."/>
            <person name="Bansal K.C."/>
            <person name="Xu X."/>
            <person name="Edwards D."/>
            <person name="Zhang G."/>
            <person name="Kahl G."/>
            <person name="Gil J."/>
            <person name="Singh K.B."/>
            <person name="Datta S.K."/>
            <person name="Jackson S.A."/>
            <person name="Wang J."/>
            <person name="Cook D.R."/>
        </authorList>
    </citation>
    <scope>NUCLEOTIDE SEQUENCE [LARGE SCALE GENOMIC DNA]</scope>
    <source>
        <strain evidence="1">cv. CDC Frontier</strain>
    </source>
</reference>
<dbReference type="GO" id="GO:0070300">
    <property type="term" value="F:phosphatidic acid binding"/>
    <property type="evidence" value="ECO:0007669"/>
    <property type="project" value="InterPro"/>
</dbReference>
<dbReference type="PaxDb" id="3827-XP_004510138.1"/>
<name>A0A1S2YUI7_CICAR</name>
<accession>A0A1S2YUI7</accession>
<dbReference type="GO" id="GO:1990052">
    <property type="term" value="P:ER to chloroplast lipid transport"/>
    <property type="evidence" value="ECO:0007669"/>
    <property type="project" value="InterPro"/>
</dbReference>
<evidence type="ECO:0000313" key="1">
    <source>
        <dbReference type="Proteomes" id="UP000087171"/>
    </source>
</evidence>
<dbReference type="RefSeq" id="XP_004510138.1">
    <property type="nucleotide sequence ID" value="XM_004510081.3"/>
</dbReference>
<dbReference type="OrthoDB" id="512148at2759"/>
<evidence type="ECO:0000313" key="2">
    <source>
        <dbReference type="RefSeq" id="XP_004510138.1"/>
    </source>
</evidence>
<gene>
    <name evidence="2" type="primary">LOC101511387</name>
</gene>
<dbReference type="GO" id="GO:0034196">
    <property type="term" value="P:acylglycerol transport"/>
    <property type="evidence" value="ECO:0007669"/>
    <property type="project" value="InterPro"/>
</dbReference>
<protein>
    <submittedName>
        <fullName evidence="2">Protein TRIGALACTOSYLDIACYLGLYCEROL 4, chloroplastic</fullName>
    </submittedName>
</protein>
<dbReference type="InterPro" id="IPR044160">
    <property type="entry name" value="TGD4-like"/>
</dbReference>
<dbReference type="PANTHER" id="PTHR34954:SF3">
    <property type="entry name" value="EXPRESSED PROTEIN"/>
    <property type="match status" value="1"/>
</dbReference>